<dbReference type="PROSITE" id="PS50109">
    <property type="entry name" value="HIS_KIN"/>
    <property type="match status" value="1"/>
</dbReference>
<dbReference type="InterPro" id="IPR036097">
    <property type="entry name" value="HisK_dim/P_sf"/>
</dbReference>
<feature type="transmembrane region" description="Helical" evidence="5">
    <location>
        <begin position="130"/>
        <end position="152"/>
    </location>
</feature>
<dbReference type="Proteomes" id="UP000060787">
    <property type="component" value="Chromosome"/>
</dbReference>
<dbReference type="CDD" id="cd00082">
    <property type="entry name" value="HisKA"/>
    <property type="match status" value="1"/>
</dbReference>
<feature type="transmembrane region" description="Helical" evidence="5">
    <location>
        <begin position="173"/>
        <end position="192"/>
    </location>
</feature>
<dbReference type="SUPFAM" id="SSF47384">
    <property type="entry name" value="Homodimeric domain of signal transducing histidine kinase"/>
    <property type="match status" value="1"/>
</dbReference>
<evidence type="ECO:0000256" key="1">
    <source>
        <dbReference type="ARBA" id="ARBA00000085"/>
    </source>
</evidence>
<keyword evidence="7" id="KW-0808">Transferase</keyword>
<protein>
    <recommendedName>
        <fullName evidence="2">histidine kinase</fullName>
        <ecNumber evidence="2">2.7.13.3</ecNumber>
    </recommendedName>
</protein>
<dbReference type="SUPFAM" id="SSF55874">
    <property type="entry name" value="ATPase domain of HSP90 chaperone/DNA topoisomerase II/histidine kinase"/>
    <property type="match status" value="1"/>
</dbReference>
<evidence type="ECO:0000313" key="7">
    <source>
        <dbReference type="EMBL" id="ALN78736.1"/>
    </source>
</evidence>
<feature type="transmembrane region" description="Helical" evidence="5">
    <location>
        <begin position="90"/>
        <end position="110"/>
    </location>
</feature>
<dbReference type="KEGG" id="lab:LA76x_0575"/>
<evidence type="ECO:0000256" key="4">
    <source>
        <dbReference type="SAM" id="Coils"/>
    </source>
</evidence>
<dbReference type="SMART" id="SM00387">
    <property type="entry name" value="HATPase_c"/>
    <property type="match status" value="1"/>
</dbReference>
<evidence type="ECO:0000259" key="6">
    <source>
        <dbReference type="PROSITE" id="PS50109"/>
    </source>
</evidence>
<keyword evidence="5" id="KW-0472">Membrane</keyword>
<name>A0A0S2F5F0_LYSAN</name>
<dbReference type="eggNOG" id="COG4191">
    <property type="taxonomic scope" value="Bacteria"/>
</dbReference>
<keyword evidence="5" id="KW-1133">Transmembrane helix</keyword>
<dbReference type="AlphaFoldDB" id="A0A0S2F5F0"/>
<dbReference type="Pfam" id="PF02518">
    <property type="entry name" value="HATPase_c"/>
    <property type="match status" value="1"/>
</dbReference>
<evidence type="ECO:0000256" key="2">
    <source>
        <dbReference type="ARBA" id="ARBA00012438"/>
    </source>
</evidence>
<reference evidence="7 8" key="1">
    <citation type="journal article" date="2015" name="BMC Genomics">
        <title>Comparative genomics and metabolic profiling of the genus Lysobacter.</title>
        <authorList>
            <person name="de Bruijn I."/>
            <person name="Cheng X."/>
            <person name="de Jager V."/>
            <person name="Exposito R.G."/>
            <person name="Watrous J."/>
            <person name="Patel N."/>
            <person name="Postma J."/>
            <person name="Dorrestein P.C."/>
            <person name="Kobayashi D."/>
            <person name="Raaijmakers J.M."/>
        </authorList>
    </citation>
    <scope>NUCLEOTIDE SEQUENCE [LARGE SCALE GENOMIC DNA]</scope>
    <source>
        <strain evidence="7 8">76</strain>
    </source>
</reference>
<comment type="catalytic activity">
    <reaction evidence="1">
        <text>ATP + protein L-histidine = ADP + protein N-phospho-L-histidine.</text>
        <dbReference type="EC" id="2.7.13.3"/>
    </reaction>
</comment>
<keyword evidence="7" id="KW-0418">Kinase</keyword>
<dbReference type="EMBL" id="CP011129">
    <property type="protein sequence ID" value="ALN78736.1"/>
    <property type="molecule type" value="Genomic_DNA"/>
</dbReference>
<dbReference type="InterPro" id="IPR004358">
    <property type="entry name" value="Sig_transdc_His_kin-like_C"/>
</dbReference>
<keyword evidence="3" id="KW-0597">Phosphoprotein</keyword>
<sequence>MTARESFPPLWHRFIGWMQRVPIRAARDKRNAMALQAILAVVAVTTLLMAIGSCAAAPDMASYTEHWLLLIVSAYTWACLYLLRHGLFRLSTSLTVIGGVILMAVSYHAYGLRSQSGLQITHLLPLLLSGLFLGRTAVWWTALAYAAALAIGARTDLQLATDSMQASEASTNLLLSGMNFLVLVAILDRLILSSRRAISRSEELNALCLELQRQVEEKERAYERLVQTQKMETIGRLSTGIAHDFNAILSVILGHATSVGRRGDIDAVLPGIRQAARSGATLTRRLLSFSRTHTRHLSTFDLAEAIEEVRPLILPVFPRAIQVSLDTSVSGLWVKADRDELVLALLNIASNACDAMPQGGRFTLSVEADGDHACIGLEDTGIGMTPEVLARLYEPFFTTKPRDRGTGIGMATVHRFVADHGGAIQADSAPGEGTRIRIRLPLAEPEDSLRDEADWELAQTPHRTSHREISTVVPTDPAMTRHAAAP</sequence>
<keyword evidence="8" id="KW-1185">Reference proteome</keyword>
<gene>
    <name evidence="7" type="ORF">LA76x_0575</name>
</gene>
<evidence type="ECO:0000256" key="5">
    <source>
        <dbReference type="SAM" id="Phobius"/>
    </source>
</evidence>
<dbReference type="GO" id="GO:0000155">
    <property type="term" value="F:phosphorelay sensor kinase activity"/>
    <property type="evidence" value="ECO:0007669"/>
    <property type="project" value="InterPro"/>
</dbReference>
<feature type="domain" description="Histidine kinase" evidence="6">
    <location>
        <begin position="240"/>
        <end position="444"/>
    </location>
</feature>
<dbReference type="RefSeq" id="WP_057916498.1">
    <property type="nucleotide sequence ID" value="NZ_CP011129.1"/>
</dbReference>
<evidence type="ECO:0000313" key="8">
    <source>
        <dbReference type="Proteomes" id="UP000060787"/>
    </source>
</evidence>
<dbReference type="InterPro" id="IPR003661">
    <property type="entry name" value="HisK_dim/P_dom"/>
</dbReference>
<feature type="coiled-coil region" evidence="4">
    <location>
        <begin position="201"/>
        <end position="231"/>
    </location>
</feature>
<dbReference type="STRING" id="84531.LA76x_0575"/>
<keyword evidence="5" id="KW-0812">Transmembrane</keyword>
<keyword evidence="4" id="KW-0175">Coiled coil</keyword>
<feature type="transmembrane region" description="Helical" evidence="5">
    <location>
        <begin position="66"/>
        <end position="83"/>
    </location>
</feature>
<dbReference type="EC" id="2.7.13.3" evidence="2"/>
<dbReference type="InterPro" id="IPR005467">
    <property type="entry name" value="His_kinase_dom"/>
</dbReference>
<proteinExistence type="predicted"/>
<organism evidence="7 8">
    <name type="scientific">Lysobacter antibioticus</name>
    <dbReference type="NCBI Taxonomy" id="84531"/>
    <lineage>
        <taxon>Bacteria</taxon>
        <taxon>Pseudomonadati</taxon>
        <taxon>Pseudomonadota</taxon>
        <taxon>Gammaproteobacteria</taxon>
        <taxon>Lysobacterales</taxon>
        <taxon>Lysobacteraceae</taxon>
        <taxon>Lysobacter</taxon>
    </lineage>
</organism>
<evidence type="ECO:0000256" key="3">
    <source>
        <dbReference type="ARBA" id="ARBA00022553"/>
    </source>
</evidence>
<dbReference type="InterPro" id="IPR003594">
    <property type="entry name" value="HATPase_dom"/>
</dbReference>
<accession>A0A0S2F5F0</accession>
<dbReference type="Gene3D" id="1.10.287.130">
    <property type="match status" value="1"/>
</dbReference>
<dbReference type="Gene3D" id="3.30.565.10">
    <property type="entry name" value="Histidine kinase-like ATPase, C-terminal domain"/>
    <property type="match status" value="1"/>
</dbReference>
<dbReference type="PANTHER" id="PTHR43065:SF42">
    <property type="entry name" value="TWO-COMPONENT SENSOR PPRA"/>
    <property type="match status" value="1"/>
</dbReference>
<dbReference type="PRINTS" id="PR00344">
    <property type="entry name" value="BCTRLSENSOR"/>
</dbReference>
<dbReference type="InterPro" id="IPR036890">
    <property type="entry name" value="HATPase_C_sf"/>
</dbReference>
<dbReference type="PATRIC" id="fig|84531.8.peg.603"/>
<dbReference type="PANTHER" id="PTHR43065">
    <property type="entry name" value="SENSOR HISTIDINE KINASE"/>
    <property type="match status" value="1"/>
</dbReference>